<evidence type="ECO:0000313" key="2">
    <source>
        <dbReference type="Proteomes" id="UP001472677"/>
    </source>
</evidence>
<proteinExistence type="predicted"/>
<dbReference type="Proteomes" id="UP001472677">
    <property type="component" value="Unassembled WGS sequence"/>
</dbReference>
<gene>
    <name evidence="1" type="ORF">V6N12_027347</name>
</gene>
<reference evidence="1 2" key="1">
    <citation type="journal article" date="2024" name="G3 (Bethesda)">
        <title>Genome assembly of Hibiscus sabdariffa L. provides insights into metabolisms of medicinal natural products.</title>
        <authorList>
            <person name="Kim T."/>
        </authorList>
    </citation>
    <scope>NUCLEOTIDE SEQUENCE [LARGE SCALE GENOMIC DNA]</scope>
    <source>
        <strain evidence="1">TK-2024</strain>
        <tissue evidence="1">Old leaves</tissue>
    </source>
</reference>
<dbReference type="EMBL" id="JBBPBM010000023">
    <property type="protein sequence ID" value="KAK8546570.1"/>
    <property type="molecule type" value="Genomic_DNA"/>
</dbReference>
<organism evidence="1 2">
    <name type="scientific">Hibiscus sabdariffa</name>
    <name type="common">roselle</name>
    <dbReference type="NCBI Taxonomy" id="183260"/>
    <lineage>
        <taxon>Eukaryota</taxon>
        <taxon>Viridiplantae</taxon>
        <taxon>Streptophyta</taxon>
        <taxon>Embryophyta</taxon>
        <taxon>Tracheophyta</taxon>
        <taxon>Spermatophyta</taxon>
        <taxon>Magnoliopsida</taxon>
        <taxon>eudicotyledons</taxon>
        <taxon>Gunneridae</taxon>
        <taxon>Pentapetalae</taxon>
        <taxon>rosids</taxon>
        <taxon>malvids</taxon>
        <taxon>Malvales</taxon>
        <taxon>Malvaceae</taxon>
        <taxon>Malvoideae</taxon>
        <taxon>Hibiscus</taxon>
    </lineage>
</organism>
<name>A0ABR2DXS7_9ROSI</name>
<protein>
    <submittedName>
        <fullName evidence="1">Uncharacterized protein</fullName>
    </submittedName>
</protein>
<evidence type="ECO:0000313" key="1">
    <source>
        <dbReference type="EMBL" id="KAK8546570.1"/>
    </source>
</evidence>
<accession>A0ABR2DXS7</accession>
<keyword evidence="2" id="KW-1185">Reference proteome</keyword>
<comment type="caution">
    <text evidence="1">The sequence shown here is derived from an EMBL/GenBank/DDBJ whole genome shotgun (WGS) entry which is preliminary data.</text>
</comment>
<sequence length="74" mass="8421">MVADMISTSGNWDWSRLPPLLPPDIRDQIAVVQPPQAWLGSNTPEWRWTENRQFTTSSAYSFLSDLDSNTTNPI</sequence>